<evidence type="ECO:0000313" key="15">
    <source>
        <dbReference type="Proteomes" id="UP000188532"/>
    </source>
</evidence>
<comment type="similarity">
    <text evidence="1">Belongs to the isocitrate and isopropylmalate dehydrogenases family.</text>
</comment>
<dbReference type="GO" id="GO:0000287">
    <property type="term" value="F:magnesium ion binding"/>
    <property type="evidence" value="ECO:0007669"/>
    <property type="project" value="InterPro"/>
</dbReference>
<reference evidence="14 15" key="1">
    <citation type="submission" date="2017-02" db="EMBL/GenBank/DDBJ databases">
        <title>Complete genome sequences of Mycobacterium kansasii strains isolated from rhesus macaques.</title>
        <authorList>
            <person name="Panda A."/>
            <person name="Nagaraj S."/>
            <person name="Zhao X."/>
            <person name="Tettelin H."/>
            <person name="Detolla L.J."/>
        </authorList>
    </citation>
    <scope>NUCLEOTIDE SEQUENCE [LARGE SCALE GENOMIC DNA]</scope>
    <source>
        <strain evidence="14 15">11-3469</strain>
    </source>
</reference>
<gene>
    <name evidence="14" type="primary">icd</name>
    <name evidence="14" type="ORF">BZL29_4863</name>
</gene>
<evidence type="ECO:0000256" key="10">
    <source>
        <dbReference type="ARBA" id="ARBA00031098"/>
    </source>
</evidence>
<sequence length="352" mass="38105">MTTECRVSDPSEPVSEPATPNAAPVTVAHGDGIGPEIMRATLDVLFEAGARLAIEEVQIGEAAYLRGQNSGIEPEAWESLRRTRVFLKAPITTPQSGGFKSLNVTVRKTLGLYANVRPCVAYAPFVPTRHPGMDVVVVRENEEDLYGGIEHRQTDEVTQCLKLISRPGCERICRYAFEYARRHGRSKVTCFTKDNIMKLTDGLFHRVFDEVAGDYPDIAAEHWIVDIGAAKLTDSPENFDVVVMPNLYGDILSDVAAQIAGSVGMAGSANIGDDVAMFEAIHGSAPRRAGQDVANPSGLLLGAVMMLVHVGQGDVAATVHNAWLTALEAGRRPMTSQGQGGRRWEPVTSPRR</sequence>
<dbReference type="InterPro" id="IPR024084">
    <property type="entry name" value="IsoPropMal-DH-like_dom"/>
</dbReference>
<dbReference type="Pfam" id="PF00180">
    <property type="entry name" value="Iso_dh"/>
    <property type="match status" value="1"/>
</dbReference>
<dbReference type="SUPFAM" id="SSF53659">
    <property type="entry name" value="Isocitrate/Isopropylmalate dehydrogenase-like"/>
    <property type="match status" value="1"/>
</dbReference>
<dbReference type="STRING" id="1768.B1T50_12200"/>
<dbReference type="GO" id="GO:0006099">
    <property type="term" value="P:tricarboxylic acid cycle"/>
    <property type="evidence" value="ECO:0007669"/>
    <property type="project" value="TreeGrafter"/>
</dbReference>
<evidence type="ECO:0000256" key="11">
    <source>
        <dbReference type="ARBA" id="ARBA00046127"/>
    </source>
</evidence>
<dbReference type="FunFam" id="3.40.718.10:FF:000020">
    <property type="entry name" value="Isocitrate dehydrogenase"/>
    <property type="match status" value="1"/>
</dbReference>
<dbReference type="EC" id="1.1.1.42" evidence="2"/>
<feature type="region of interest" description="Disordered" evidence="12">
    <location>
        <begin position="333"/>
        <end position="352"/>
    </location>
</feature>
<comment type="caution">
    <text evidence="14">The sequence shown here is derived from an EMBL/GenBank/DDBJ whole genome shotgun (WGS) entry which is preliminary data.</text>
</comment>
<dbReference type="PROSITE" id="PS00470">
    <property type="entry name" value="IDH_IMDH"/>
    <property type="match status" value="1"/>
</dbReference>
<keyword evidence="4" id="KW-0479">Metal-binding</keyword>
<dbReference type="PANTHER" id="PTHR11835">
    <property type="entry name" value="DECARBOXYLATING DEHYDROGENASES-ISOCITRATE, ISOPROPYLMALATE, TARTRATE"/>
    <property type="match status" value="1"/>
</dbReference>
<evidence type="ECO:0000256" key="5">
    <source>
        <dbReference type="ARBA" id="ARBA00023002"/>
    </source>
</evidence>
<feature type="domain" description="Isopropylmalate dehydrogenase-like" evidence="13">
    <location>
        <begin position="24"/>
        <end position="338"/>
    </location>
</feature>
<dbReference type="PANTHER" id="PTHR11835:SF43">
    <property type="entry name" value="ISOPROPYLMALATE DEHYDROGENASE-LIKE DOMAIN-CONTAINING PROTEIN"/>
    <property type="match status" value="1"/>
</dbReference>
<dbReference type="AlphaFoldDB" id="A0A1V3X110"/>
<evidence type="ECO:0000256" key="7">
    <source>
        <dbReference type="ARBA" id="ARBA00023554"/>
    </source>
</evidence>
<dbReference type="Proteomes" id="UP000188532">
    <property type="component" value="Unassembled WGS sequence"/>
</dbReference>
<keyword evidence="5 14" id="KW-0560">Oxidoreductase</keyword>
<evidence type="ECO:0000256" key="6">
    <source>
        <dbReference type="ARBA" id="ARBA00023211"/>
    </source>
</evidence>
<dbReference type="GO" id="GO:0004449">
    <property type="term" value="F:isocitrate dehydrogenase (NAD+) activity"/>
    <property type="evidence" value="ECO:0007669"/>
    <property type="project" value="TreeGrafter"/>
</dbReference>
<dbReference type="GO" id="GO:0051287">
    <property type="term" value="F:NAD binding"/>
    <property type="evidence" value="ECO:0007669"/>
    <property type="project" value="InterPro"/>
</dbReference>
<proteinExistence type="inferred from homology"/>
<comment type="catalytic activity">
    <reaction evidence="7">
        <text>D-threo-isocitrate + NADP(+) = 2-oxoglutarate + CO2 + NADPH</text>
        <dbReference type="Rhea" id="RHEA:19629"/>
        <dbReference type="ChEBI" id="CHEBI:15562"/>
        <dbReference type="ChEBI" id="CHEBI:16526"/>
        <dbReference type="ChEBI" id="CHEBI:16810"/>
        <dbReference type="ChEBI" id="CHEBI:57783"/>
        <dbReference type="ChEBI" id="CHEBI:58349"/>
        <dbReference type="EC" id="1.1.1.42"/>
    </reaction>
</comment>
<feature type="region of interest" description="Disordered" evidence="12">
    <location>
        <begin position="1"/>
        <end position="24"/>
    </location>
</feature>
<evidence type="ECO:0000256" key="8">
    <source>
        <dbReference type="ARBA" id="ARBA00029765"/>
    </source>
</evidence>
<organism evidence="14 15">
    <name type="scientific">Mycobacterium kansasii</name>
    <dbReference type="NCBI Taxonomy" id="1768"/>
    <lineage>
        <taxon>Bacteria</taxon>
        <taxon>Bacillati</taxon>
        <taxon>Actinomycetota</taxon>
        <taxon>Actinomycetes</taxon>
        <taxon>Mycobacteriales</taxon>
        <taxon>Mycobacteriaceae</taxon>
        <taxon>Mycobacterium</taxon>
    </lineage>
</organism>
<keyword evidence="6" id="KW-0464">Manganese</keyword>
<dbReference type="Gene3D" id="3.40.718.10">
    <property type="entry name" value="Isopropylmalate Dehydrogenase"/>
    <property type="match status" value="1"/>
</dbReference>
<evidence type="ECO:0000256" key="2">
    <source>
        <dbReference type="ARBA" id="ARBA00013013"/>
    </source>
</evidence>
<dbReference type="GO" id="GO:0006102">
    <property type="term" value="P:isocitrate metabolic process"/>
    <property type="evidence" value="ECO:0007669"/>
    <property type="project" value="TreeGrafter"/>
</dbReference>
<evidence type="ECO:0000256" key="12">
    <source>
        <dbReference type="SAM" id="MobiDB-lite"/>
    </source>
</evidence>
<evidence type="ECO:0000256" key="1">
    <source>
        <dbReference type="ARBA" id="ARBA00007769"/>
    </source>
</evidence>
<dbReference type="InterPro" id="IPR019818">
    <property type="entry name" value="IsoCit/isopropylmalate_DH_CS"/>
</dbReference>
<evidence type="ECO:0000313" key="14">
    <source>
        <dbReference type="EMBL" id="OOK72974.1"/>
    </source>
</evidence>
<protein>
    <recommendedName>
        <fullName evidence="3">Isocitrate dehydrogenase [NADP]</fullName>
        <ecNumber evidence="2">1.1.1.42</ecNumber>
    </recommendedName>
    <alternativeName>
        <fullName evidence="8">IDP</fullName>
    </alternativeName>
    <alternativeName>
        <fullName evidence="9">NADP(+)-specific ICDH</fullName>
    </alternativeName>
    <alternativeName>
        <fullName evidence="10">Oxalosuccinate decarboxylase</fullName>
    </alternativeName>
</protein>
<evidence type="ECO:0000256" key="3">
    <source>
        <dbReference type="ARBA" id="ARBA00019562"/>
    </source>
</evidence>
<name>A0A1V3X110_MYCKA</name>
<evidence type="ECO:0000259" key="13">
    <source>
        <dbReference type="SMART" id="SM01329"/>
    </source>
</evidence>
<evidence type="ECO:0000256" key="4">
    <source>
        <dbReference type="ARBA" id="ARBA00022723"/>
    </source>
</evidence>
<dbReference type="GO" id="GO:0004450">
    <property type="term" value="F:isocitrate dehydrogenase (NADP+) activity"/>
    <property type="evidence" value="ECO:0007669"/>
    <property type="project" value="UniProtKB-EC"/>
</dbReference>
<accession>A0A1V3X110</accession>
<dbReference type="EMBL" id="MVBN01000005">
    <property type="protein sequence ID" value="OOK72974.1"/>
    <property type="molecule type" value="Genomic_DNA"/>
</dbReference>
<dbReference type="SMART" id="SM01329">
    <property type="entry name" value="Iso_dh"/>
    <property type="match status" value="1"/>
</dbReference>
<dbReference type="NCBIfam" id="NF006673">
    <property type="entry name" value="PRK09222.1"/>
    <property type="match status" value="1"/>
</dbReference>
<comment type="function">
    <text evidence="11">Catalyzes the oxidative decarboxylation of isocitrate to 2-oxoglutarate and carbon dioxide with the concomitant reduction of NADP(+).</text>
</comment>
<evidence type="ECO:0000256" key="9">
    <source>
        <dbReference type="ARBA" id="ARBA00029990"/>
    </source>
</evidence>